<evidence type="ECO:0000313" key="10">
    <source>
        <dbReference type="Proteomes" id="UP000025061"/>
    </source>
</evidence>
<evidence type="ECO:0000256" key="1">
    <source>
        <dbReference type="ARBA" id="ARBA00004651"/>
    </source>
</evidence>
<keyword evidence="4 7" id="KW-0812">Transmembrane</keyword>
<dbReference type="EMBL" id="ARYI01000004">
    <property type="protein sequence ID" value="KCZ95245.1"/>
    <property type="molecule type" value="Genomic_DNA"/>
</dbReference>
<feature type="transmembrane region" description="Helical" evidence="7">
    <location>
        <begin position="21"/>
        <end position="41"/>
    </location>
</feature>
<protein>
    <submittedName>
        <fullName evidence="9">Phosphonate ABC transporter permease</fullName>
    </submittedName>
</protein>
<dbReference type="PROSITE" id="PS50928">
    <property type="entry name" value="ABC_TM1"/>
    <property type="match status" value="1"/>
</dbReference>
<proteinExistence type="inferred from homology"/>
<dbReference type="RefSeq" id="WP_011647454.1">
    <property type="nucleotide sequence ID" value="NZ_ARYI01000004.1"/>
</dbReference>
<accession>A0A059FWZ9</accession>
<evidence type="ECO:0000256" key="6">
    <source>
        <dbReference type="ARBA" id="ARBA00023136"/>
    </source>
</evidence>
<organism evidence="9 10">
    <name type="scientific">Hyphomonas hirschiana VP5</name>
    <dbReference type="NCBI Taxonomy" id="1280951"/>
    <lineage>
        <taxon>Bacteria</taxon>
        <taxon>Pseudomonadati</taxon>
        <taxon>Pseudomonadota</taxon>
        <taxon>Alphaproteobacteria</taxon>
        <taxon>Hyphomonadales</taxon>
        <taxon>Hyphomonadaceae</taxon>
        <taxon>Hyphomonas</taxon>
    </lineage>
</organism>
<dbReference type="Proteomes" id="UP000025061">
    <property type="component" value="Unassembled WGS sequence"/>
</dbReference>
<comment type="similarity">
    <text evidence="7">Belongs to the binding-protein-dependent transport system permease family.</text>
</comment>
<reference evidence="9 10" key="1">
    <citation type="submission" date="2013-04" db="EMBL/GenBank/DDBJ databases">
        <title>Hyphomonas hirschiana VP5 Genome Sequencing.</title>
        <authorList>
            <person name="Lai Q."/>
            <person name="Shao Z."/>
        </authorList>
    </citation>
    <scope>NUCLEOTIDE SEQUENCE [LARGE SCALE GENOMIC DNA]</scope>
    <source>
        <strain evidence="9 10">VP5</strain>
    </source>
</reference>
<dbReference type="InterPro" id="IPR005769">
    <property type="entry name" value="PhnE/PtxC"/>
</dbReference>
<dbReference type="InterPro" id="IPR000515">
    <property type="entry name" value="MetI-like"/>
</dbReference>
<keyword evidence="2 7" id="KW-0813">Transport</keyword>
<dbReference type="GO" id="GO:0005886">
    <property type="term" value="C:plasma membrane"/>
    <property type="evidence" value="ECO:0007669"/>
    <property type="project" value="UniProtKB-SubCell"/>
</dbReference>
<dbReference type="Pfam" id="PF00528">
    <property type="entry name" value="BPD_transp_1"/>
    <property type="match status" value="1"/>
</dbReference>
<sequence length="340" mass="37154">MTAIANPPVDRLPNVWRRKPVFGVRSLIFLIAGLIFMIWSAPRVELGVLTGNAGELIASLAGRQDTSQIERGLTSISDKMFPIVLDERTLLSADNIPGDNKLPVFAYVERSFTQETALNPETLEIETRQIPQNVLVQPFGYVFYVCSKMLQSIEMAIWASVIAMVASLLLMPLAAMNFTPHPLIRAGVRAFVSFTRTIPELVSALFLVLLFGFGPVAGILALAIHSIGFLAKFYAEEVETADIRPQEALTALGAGPLTVLRIAVIPNVIPSFVALTLYVVDRNIRMATVIGLVGAGGIGQELKGRFDMLQYGHVGTILLIIFITVLILDFISGNLRRHTI</sequence>
<dbReference type="GO" id="GO:0015416">
    <property type="term" value="F:ABC-type phosphonate transporter activity"/>
    <property type="evidence" value="ECO:0007669"/>
    <property type="project" value="InterPro"/>
</dbReference>
<keyword evidence="6 7" id="KW-0472">Membrane</keyword>
<dbReference type="CDD" id="cd06261">
    <property type="entry name" value="TM_PBP2"/>
    <property type="match status" value="1"/>
</dbReference>
<feature type="transmembrane region" description="Helical" evidence="7">
    <location>
        <begin position="201"/>
        <end position="224"/>
    </location>
</feature>
<evidence type="ECO:0000259" key="8">
    <source>
        <dbReference type="PROSITE" id="PS50928"/>
    </source>
</evidence>
<dbReference type="InterPro" id="IPR035906">
    <property type="entry name" value="MetI-like_sf"/>
</dbReference>
<keyword evidence="3" id="KW-1003">Cell membrane</keyword>
<feature type="transmembrane region" description="Helical" evidence="7">
    <location>
        <begin position="157"/>
        <end position="180"/>
    </location>
</feature>
<dbReference type="PANTHER" id="PTHR30043:SF1">
    <property type="entry name" value="ABC TRANSPORT SYSTEM PERMEASE PROTEIN P69"/>
    <property type="match status" value="1"/>
</dbReference>
<comment type="subcellular location">
    <subcellularLocation>
        <location evidence="1 7">Cell membrane</location>
        <topology evidence="1 7">Multi-pass membrane protein</topology>
    </subcellularLocation>
</comment>
<dbReference type="Gene3D" id="1.10.3720.10">
    <property type="entry name" value="MetI-like"/>
    <property type="match status" value="1"/>
</dbReference>
<dbReference type="PATRIC" id="fig|1280951.3.peg.1258"/>
<evidence type="ECO:0000256" key="2">
    <source>
        <dbReference type="ARBA" id="ARBA00022448"/>
    </source>
</evidence>
<evidence type="ECO:0000256" key="3">
    <source>
        <dbReference type="ARBA" id="ARBA00022475"/>
    </source>
</evidence>
<feature type="transmembrane region" description="Helical" evidence="7">
    <location>
        <begin position="259"/>
        <end position="280"/>
    </location>
</feature>
<feature type="domain" description="ABC transmembrane type-1" evidence="8">
    <location>
        <begin position="149"/>
        <end position="332"/>
    </location>
</feature>
<keyword evidence="5 7" id="KW-1133">Transmembrane helix</keyword>
<dbReference type="PANTHER" id="PTHR30043">
    <property type="entry name" value="PHOSPHONATES TRANSPORT SYSTEM PERMEASE PROTEIN"/>
    <property type="match status" value="1"/>
</dbReference>
<evidence type="ECO:0000256" key="4">
    <source>
        <dbReference type="ARBA" id="ARBA00022692"/>
    </source>
</evidence>
<dbReference type="AlphaFoldDB" id="A0A059FWZ9"/>
<dbReference type="NCBIfam" id="TIGR01097">
    <property type="entry name" value="PhnE"/>
    <property type="match status" value="1"/>
</dbReference>
<feature type="transmembrane region" description="Helical" evidence="7">
    <location>
        <begin position="311"/>
        <end position="331"/>
    </location>
</feature>
<comment type="caution">
    <text evidence="9">The sequence shown here is derived from an EMBL/GenBank/DDBJ whole genome shotgun (WGS) entry which is preliminary data.</text>
</comment>
<dbReference type="SUPFAM" id="SSF161098">
    <property type="entry name" value="MetI-like"/>
    <property type="match status" value="1"/>
</dbReference>
<evidence type="ECO:0000256" key="7">
    <source>
        <dbReference type="RuleBase" id="RU363032"/>
    </source>
</evidence>
<gene>
    <name evidence="9" type="ORF">HHI_06229</name>
</gene>
<dbReference type="OrthoDB" id="9808005at2"/>
<evidence type="ECO:0000256" key="5">
    <source>
        <dbReference type="ARBA" id="ARBA00022989"/>
    </source>
</evidence>
<name>A0A059FWZ9_9PROT</name>
<evidence type="ECO:0000313" key="9">
    <source>
        <dbReference type="EMBL" id="KCZ95245.1"/>
    </source>
</evidence>
<keyword evidence="10" id="KW-1185">Reference proteome</keyword>